<reference evidence="1 2" key="1">
    <citation type="submission" date="2016-10" db="EMBL/GenBank/DDBJ databases">
        <authorList>
            <person name="de Groot N.N."/>
        </authorList>
    </citation>
    <scope>NUCLEOTIDE SEQUENCE [LARGE SCALE GENOMIC DNA]</scope>
    <source>
        <strain evidence="1 2">CGMCC 1.9157</strain>
    </source>
</reference>
<dbReference type="Pfam" id="PF09932">
    <property type="entry name" value="DUF2164"/>
    <property type="match status" value="1"/>
</dbReference>
<accession>A0A1I5HE02</accession>
<dbReference type="STRING" id="655353.SAMN04488056_106183"/>
<name>A0A1I5HE02_9HYPH</name>
<keyword evidence="2" id="KW-1185">Reference proteome</keyword>
<dbReference type="OrthoDB" id="6629495at2"/>
<dbReference type="AlphaFoldDB" id="A0A1I5HE02"/>
<dbReference type="Proteomes" id="UP000199236">
    <property type="component" value="Unassembled WGS sequence"/>
</dbReference>
<gene>
    <name evidence="1" type="ORF">SAMN04488056_106183</name>
</gene>
<organism evidence="1 2">
    <name type="scientific">Cohaesibacter marisflavi</name>
    <dbReference type="NCBI Taxonomy" id="655353"/>
    <lineage>
        <taxon>Bacteria</taxon>
        <taxon>Pseudomonadati</taxon>
        <taxon>Pseudomonadota</taxon>
        <taxon>Alphaproteobacteria</taxon>
        <taxon>Hyphomicrobiales</taxon>
        <taxon>Cohaesibacteraceae</taxon>
    </lineage>
</organism>
<protein>
    <submittedName>
        <fullName evidence="1">Uncharacterized conserved protein, DUF2164 family</fullName>
    </submittedName>
</protein>
<sequence>MSEISFSKEDKARLVGILQDYLRDELDLDLGRFEAEFFLDHLATHLGPIFYNKGLLDAQALLQKHMDSYNDDLYSLEKG</sequence>
<proteinExistence type="predicted"/>
<dbReference type="InterPro" id="IPR018680">
    <property type="entry name" value="DUF2164"/>
</dbReference>
<dbReference type="EMBL" id="FOVR01000006">
    <property type="protein sequence ID" value="SFO46437.1"/>
    <property type="molecule type" value="Genomic_DNA"/>
</dbReference>
<evidence type="ECO:0000313" key="2">
    <source>
        <dbReference type="Proteomes" id="UP000199236"/>
    </source>
</evidence>
<evidence type="ECO:0000313" key="1">
    <source>
        <dbReference type="EMBL" id="SFO46437.1"/>
    </source>
</evidence>
<dbReference type="RefSeq" id="WP_090073038.1">
    <property type="nucleotide sequence ID" value="NZ_FOVR01000006.1"/>
</dbReference>